<reference evidence="3" key="1">
    <citation type="journal article" date="2014" name="Proc. Natl. Acad. Sci. U.S.A.">
        <title>Extensive sampling of basidiomycete genomes demonstrates inadequacy of the white-rot/brown-rot paradigm for wood decay fungi.</title>
        <authorList>
            <person name="Riley R."/>
            <person name="Salamov A.A."/>
            <person name="Brown D.W."/>
            <person name="Nagy L.G."/>
            <person name="Floudas D."/>
            <person name="Held B.W."/>
            <person name="Levasseur A."/>
            <person name="Lombard V."/>
            <person name="Morin E."/>
            <person name="Otillar R."/>
            <person name="Lindquist E.A."/>
            <person name="Sun H."/>
            <person name="LaButti K.M."/>
            <person name="Schmutz J."/>
            <person name="Jabbour D."/>
            <person name="Luo H."/>
            <person name="Baker S.E."/>
            <person name="Pisabarro A.G."/>
            <person name="Walton J.D."/>
            <person name="Blanchette R.A."/>
            <person name="Henrissat B."/>
            <person name="Martin F."/>
            <person name="Cullen D."/>
            <person name="Hibbett D.S."/>
            <person name="Grigoriev I.V."/>
        </authorList>
    </citation>
    <scope>NUCLEOTIDE SEQUENCE [LARGE SCALE GENOMIC DNA]</scope>
    <source>
        <strain evidence="3">MUCL 33604</strain>
    </source>
</reference>
<dbReference type="Proteomes" id="UP000027265">
    <property type="component" value="Unassembled WGS sequence"/>
</dbReference>
<evidence type="ECO:0000313" key="3">
    <source>
        <dbReference type="Proteomes" id="UP000027265"/>
    </source>
</evidence>
<feature type="compositionally biased region" description="Basic and acidic residues" evidence="1">
    <location>
        <begin position="71"/>
        <end position="90"/>
    </location>
</feature>
<accession>A0A067Q9K9</accession>
<dbReference type="HOGENOM" id="CLU_162866_0_0_1"/>
<gene>
    <name evidence="2" type="ORF">JAAARDRAFT_189279</name>
</gene>
<dbReference type="AlphaFoldDB" id="A0A067Q9K9"/>
<name>A0A067Q9K9_9AGAM</name>
<organism evidence="2 3">
    <name type="scientific">Jaapia argillacea MUCL 33604</name>
    <dbReference type="NCBI Taxonomy" id="933084"/>
    <lineage>
        <taxon>Eukaryota</taxon>
        <taxon>Fungi</taxon>
        <taxon>Dikarya</taxon>
        <taxon>Basidiomycota</taxon>
        <taxon>Agaricomycotina</taxon>
        <taxon>Agaricomycetes</taxon>
        <taxon>Agaricomycetidae</taxon>
        <taxon>Jaapiales</taxon>
        <taxon>Jaapiaceae</taxon>
        <taxon>Jaapia</taxon>
    </lineage>
</organism>
<evidence type="ECO:0000256" key="1">
    <source>
        <dbReference type="SAM" id="MobiDB-lite"/>
    </source>
</evidence>
<evidence type="ECO:0000313" key="2">
    <source>
        <dbReference type="EMBL" id="KDQ63738.1"/>
    </source>
</evidence>
<proteinExistence type="predicted"/>
<feature type="region of interest" description="Disordered" evidence="1">
    <location>
        <begin position="1"/>
        <end position="90"/>
    </location>
</feature>
<dbReference type="OrthoDB" id="3264102at2759"/>
<protein>
    <submittedName>
        <fullName evidence="2">Uncharacterized protein</fullName>
    </submittedName>
</protein>
<dbReference type="EMBL" id="KL197710">
    <property type="protein sequence ID" value="KDQ63738.1"/>
    <property type="molecule type" value="Genomic_DNA"/>
</dbReference>
<feature type="compositionally biased region" description="Low complexity" evidence="1">
    <location>
        <begin position="20"/>
        <end position="41"/>
    </location>
</feature>
<dbReference type="InParanoid" id="A0A067Q9K9"/>
<keyword evidence="3" id="KW-1185">Reference proteome</keyword>
<sequence>MGSLCSKSSTLSGGHTVLGSSSSSPQGAPAARPDPRSAAAEAAERRMKAAQARGTTTGNPNQGRLAAQLEANKKVAKVPEQREEERLVWD</sequence>
<feature type="compositionally biased region" description="Polar residues" evidence="1">
    <location>
        <begin position="1"/>
        <end position="13"/>
    </location>
</feature>